<dbReference type="OrthoDB" id="7593450at2"/>
<dbReference type="Gene3D" id="1.20.58.320">
    <property type="entry name" value="TPR-like"/>
    <property type="match status" value="1"/>
</dbReference>
<organism evidence="2 3">
    <name type="scientific">Kingella negevensis</name>
    <dbReference type="NCBI Taxonomy" id="1522312"/>
    <lineage>
        <taxon>Bacteria</taxon>
        <taxon>Pseudomonadati</taxon>
        <taxon>Pseudomonadota</taxon>
        <taxon>Betaproteobacteria</taxon>
        <taxon>Neisseriales</taxon>
        <taxon>Neisseriaceae</taxon>
        <taxon>Kingella</taxon>
    </lineage>
</organism>
<dbReference type="SUPFAM" id="SSF48452">
    <property type="entry name" value="TPR-like"/>
    <property type="match status" value="1"/>
</dbReference>
<protein>
    <recommendedName>
        <fullName evidence="4">DUF924 domain-containing protein</fullName>
    </recommendedName>
</protein>
<name>A0A238T9X8_9NEIS</name>
<accession>A0A238T9X8</accession>
<evidence type="ECO:0000313" key="3">
    <source>
        <dbReference type="Proteomes" id="UP000215450"/>
    </source>
</evidence>
<dbReference type="InterPro" id="IPR010323">
    <property type="entry name" value="DUF924"/>
</dbReference>
<dbReference type="InterPro" id="IPR011990">
    <property type="entry name" value="TPR-like_helical_dom_sf"/>
</dbReference>
<dbReference type="EMBL" id="FXUV02000019">
    <property type="protein sequence ID" value="SNB65726.1"/>
    <property type="molecule type" value="Genomic_DNA"/>
</dbReference>
<dbReference type="Proteomes" id="UP000215450">
    <property type="component" value="Unassembled WGS sequence"/>
</dbReference>
<dbReference type="RefSeq" id="WP_095062406.1">
    <property type="nucleotide sequence ID" value="NZ_CP123447.1"/>
</dbReference>
<reference evidence="1" key="1">
    <citation type="submission" date="2017-05" db="EMBL/GenBank/DDBJ databases">
        <authorList>
            <person name="Song R."/>
            <person name="Chenine A.L."/>
            <person name="Ruprecht R.M."/>
        </authorList>
    </citation>
    <scope>NUCLEOTIDE SEQUENCE</scope>
    <source>
        <strain evidence="1">Kingella_eburonensis</strain>
    </source>
</reference>
<keyword evidence="3" id="KW-1185">Reference proteome</keyword>
<dbReference type="Pfam" id="PF06041">
    <property type="entry name" value="DUF924"/>
    <property type="match status" value="1"/>
</dbReference>
<evidence type="ECO:0008006" key="4">
    <source>
        <dbReference type="Google" id="ProtNLM"/>
    </source>
</evidence>
<evidence type="ECO:0000313" key="1">
    <source>
        <dbReference type="EMBL" id="SMQ12202.1"/>
    </source>
</evidence>
<sequence length="179" mass="21073">MEAQQILDFWFDESVKPNWFKHDADFDDLVRTNFEDVWKAAIAGELFEWRETMYGRLAEIIVLDQFSRNLFRNSARAYTQDGMALILAQEIVKDEEFKFMVAEYKQFAILPFMHSESLKVHEQATRLFAKYTSAGTLEFALRHKAVLERFGRYPHRNQALGRKSTSEETAFLKDNPRGF</sequence>
<dbReference type="Gene3D" id="1.25.40.10">
    <property type="entry name" value="Tetratricopeptide repeat domain"/>
    <property type="match status" value="1"/>
</dbReference>
<proteinExistence type="predicted"/>
<reference evidence="2 3" key="2">
    <citation type="submission" date="2017-06" db="EMBL/GenBank/DDBJ databases">
        <authorList>
            <person name="Kim H.J."/>
            <person name="Triplett B.A."/>
        </authorList>
    </citation>
    <scope>NUCLEOTIDE SEQUENCE [LARGE SCALE GENOMIC DNA]</scope>
    <source>
        <strain evidence="2">Kingella_eburonensis</strain>
    </source>
</reference>
<dbReference type="STRING" id="1522312.GCA_900177895_00044"/>
<gene>
    <name evidence="2" type="ORF">KEBURONENSIS_01154</name>
    <name evidence="1" type="ORF">KEBURONENSIS_01213</name>
</gene>
<dbReference type="EMBL" id="FXUV01000017">
    <property type="protein sequence ID" value="SMQ12202.1"/>
    <property type="molecule type" value="Genomic_DNA"/>
</dbReference>
<evidence type="ECO:0000313" key="2">
    <source>
        <dbReference type="EMBL" id="SNB65726.1"/>
    </source>
</evidence>
<dbReference type="AlphaFoldDB" id="A0A238T9X8"/>